<keyword evidence="6" id="KW-1015">Disulfide bond</keyword>
<organism evidence="10 11">
    <name type="scientific">Clarias magur</name>
    <name type="common">Asian catfish</name>
    <name type="synonym">Macropteronotus magur</name>
    <dbReference type="NCBI Taxonomy" id="1594786"/>
    <lineage>
        <taxon>Eukaryota</taxon>
        <taxon>Metazoa</taxon>
        <taxon>Chordata</taxon>
        <taxon>Craniata</taxon>
        <taxon>Vertebrata</taxon>
        <taxon>Euteleostomi</taxon>
        <taxon>Actinopterygii</taxon>
        <taxon>Neopterygii</taxon>
        <taxon>Teleostei</taxon>
        <taxon>Ostariophysi</taxon>
        <taxon>Siluriformes</taxon>
        <taxon>Clariidae</taxon>
        <taxon>Clarias</taxon>
    </lineage>
</organism>
<dbReference type="GO" id="GO:0009617">
    <property type="term" value="P:response to bacterium"/>
    <property type="evidence" value="ECO:0007669"/>
    <property type="project" value="TreeGrafter"/>
</dbReference>
<keyword evidence="5 8" id="KW-0472">Membrane</keyword>
<feature type="domain" description="Ig-like" evidence="9">
    <location>
        <begin position="4"/>
        <end position="112"/>
    </location>
</feature>
<evidence type="ECO:0000256" key="4">
    <source>
        <dbReference type="ARBA" id="ARBA00022859"/>
    </source>
</evidence>
<dbReference type="PANTHER" id="PTHR19433">
    <property type="entry name" value="T-CELL RECEPTOR ALPHA CHAIN V REGION-RELATED"/>
    <property type="match status" value="1"/>
</dbReference>
<dbReference type="Proteomes" id="UP000727407">
    <property type="component" value="Unassembled WGS sequence"/>
</dbReference>
<keyword evidence="8" id="KW-1133">Transmembrane helix</keyword>
<dbReference type="GO" id="GO:0005886">
    <property type="term" value="C:plasma membrane"/>
    <property type="evidence" value="ECO:0007669"/>
    <property type="project" value="UniProtKB-SubCell"/>
</dbReference>
<dbReference type="GO" id="GO:0002376">
    <property type="term" value="P:immune system process"/>
    <property type="evidence" value="ECO:0007669"/>
    <property type="project" value="UniProtKB-KW"/>
</dbReference>
<keyword evidence="4" id="KW-0391">Immunity</keyword>
<keyword evidence="2" id="KW-1003">Cell membrane</keyword>
<feature type="non-terminal residue" evidence="10">
    <location>
        <position position="180"/>
    </location>
</feature>
<dbReference type="SUPFAM" id="SSF48726">
    <property type="entry name" value="Immunoglobulin"/>
    <property type="match status" value="1"/>
</dbReference>
<dbReference type="Gene3D" id="2.60.40.10">
    <property type="entry name" value="Immunoglobulins"/>
    <property type="match status" value="1"/>
</dbReference>
<accession>A0A8J4TLT8</accession>
<feature type="non-terminal residue" evidence="10">
    <location>
        <position position="1"/>
    </location>
</feature>
<evidence type="ECO:0000256" key="5">
    <source>
        <dbReference type="ARBA" id="ARBA00023136"/>
    </source>
</evidence>
<dbReference type="InterPro" id="IPR003599">
    <property type="entry name" value="Ig_sub"/>
</dbReference>
<protein>
    <recommendedName>
        <fullName evidence="9">Ig-like domain-containing protein</fullName>
    </recommendedName>
</protein>
<evidence type="ECO:0000256" key="6">
    <source>
        <dbReference type="ARBA" id="ARBA00023157"/>
    </source>
</evidence>
<name>A0A8J4TLT8_CLAMG</name>
<dbReference type="PANTHER" id="PTHR19433:SF133">
    <property type="entry name" value="IMMUNE-TYPE RECEPTOR 5 PRECURSOR-RELATED"/>
    <property type="match status" value="1"/>
</dbReference>
<evidence type="ECO:0000256" key="2">
    <source>
        <dbReference type="ARBA" id="ARBA00022475"/>
    </source>
</evidence>
<evidence type="ECO:0000259" key="9">
    <source>
        <dbReference type="PROSITE" id="PS50835"/>
    </source>
</evidence>
<keyword evidence="7" id="KW-0325">Glycoprotein</keyword>
<evidence type="ECO:0000313" key="10">
    <source>
        <dbReference type="EMBL" id="KAF5893104.1"/>
    </source>
</evidence>
<dbReference type="InterPro" id="IPR036179">
    <property type="entry name" value="Ig-like_dom_sf"/>
</dbReference>
<proteinExistence type="predicted"/>
<dbReference type="InterPro" id="IPR013106">
    <property type="entry name" value="Ig_V-set"/>
</dbReference>
<dbReference type="Pfam" id="PF07686">
    <property type="entry name" value="V-set"/>
    <property type="match status" value="1"/>
</dbReference>
<evidence type="ECO:0000256" key="7">
    <source>
        <dbReference type="ARBA" id="ARBA00023180"/>
    </source>
</evidence>
<reference evidence="10" key="1">
    <citation type="submission" date="2020-07" db="EMBL/GenBank/DDBJ databases">
        <title>Clarias magur genome sequencing, assembly and annotation.</title>
        <authorList>
            <person name="Kushwaha B."/>
            <person name="Kumar R."/>
            <person name="Das P."/>
            <person name="Joshi C.G."/>
            <person name="Kumar D."/>
            <person name="Nagpure N.S."/>
            <person name="Pandey M."/>
            <person name="Agarwal S."/>
            <person name="Srivastava S."/>
            <person name="Singh M."/>
            <person name="Sahoo L."/>
            <person name="Jayasankar P."/>
            <person name="Meher P.K."/>
            <person name="Koringa P.G."/>
            <person name="Iquebal M.A."/>
            <person name="Das S.P."/>
            <person name="Bit A."/>
            <person name="Patnaik S."/>
            <person name="Patel N."/>
            <person name="Shah T.M."/>
            <person name="Hinsu A."/>
            <person name="Jena J.K."/>
        </authorList>
    </citation>
    <scope>NUCLEOTIDE SEQUENCE</scope>
    <source>
        <strain evidence="10">CIFAMagur01</strain>
        <tissue evidence="10">Testis</tissue>
    </source>
</reference>
<feature type="transmembrane region" description="Helical" evidence="8">
    <location>
        <begin position="131"/>
        <end position="154"/>
    </location>
</feature>
<sequence>GFIQSLLQITLAEILSVNPGENATLQCNISHRLDLLWYQVKSEEVKHIITVKKAKFGKPSPSYNVDESHFDVTEESSLVIIGVNERDVGSYYCGAQNKSHLHFGKLIMLSLSDNKTQEAVAPPAKMNHYQIMNIILTCVFSISFLINIICICLFSSRVQGKLKSTHTCCSETNTTHSAEK</sequence>
<dbReference type="InterPro" id="IPR013783">
    <property type="entry name" value="Ig-like_fold"/>
</dbReference>
<dbReference type="PROSITE" id="PS50835">
    <property type="entry name" value="IG_LIKE"/>
    <property type="match status" value="1"/>
</dbReference>
<dbReference type="InterPro" id="IPR052051">
    <property type="entry name" value="TCR_complex_component"/>
</dbReference>
<evidence type="ECO:0000313" key="11">
    <source>
        <dbReference type="Proteomes" id="UP000727407"/>
    </source>
</evidence>
<comment type="caution">
    <text evidence="10">The sequence shown here is derived from an EMBL/GenBank/DDBJ whole genome shotgun (WGS) entry which is preliminary data.</text>
</comment>
<evidence type="ECO:0000256" key="8">
    <source>
        <dbReference type="SAM" id="Phobius"/>
    </source>
</evidence>
<dbReference type="InterPro" id="IPR007110">
    <property type="entry name" value="Ig-like_dom"/>
</dbReference>
<evidence type="ECO:0000256" key="3">
    <source>
        <dbReference type="ARBA" id="ARBA00022729"/>
    </source>
</evidence>
<keyword evidence="3" id="KW-0732">Signal</keyword>
<keyword evidence="11" id="KW-1185">Reference proteome</keyword>
<comment type="subcellular location">
    <subcellularLocation>
        <location evidence="1">Cell membrane</location>
    </subcellularLocation>
</comment>
<dbReference type="AlphaFoldDB" id="A0A8J4TLT8"/>
<gene>
    <name evidence="10" type="ORF">DAT39_017207</name>
</gene>
<dbReference type="SMART" id="SM00409">
    <property type="entry name" value="IG"/>
    <property type="match status" value="1"/>
</dbReference>
<evidence type="ECO:0000256" key="1">
    <source>
        <dbReference type="ARBA" id="ARBA00004236"/>
    </source>
</evidence>
<dbReference type="EMBL" id="QNUK01000452">
    <property type="protein sequence ID" value="KAF5893104.1"/>
    <property type="molecule type" value="Genomic_DNA"/>
</dbReference>
<keyword evidence="8" id="KW-0812">Transmembrane</keyword>
<dbReference type="OrthoDB" id="8871851at2759"/>